<feature type="compositionally biased region" description="Polar residues" evidence="4">
    <location>
        <begin position="2302"/>
        <end position="2314"/>
    </location>
</feature>
<evidence type="ECO:0000256" key="3">
    <source>
        <dbReference type="ARBA" id="ARBA00023026"/>
    </source>
</evidence>
<feature type="domain" description="Insecticide toxin TcdB middle/C-terminal" evidence="6">
    <location>
        <begin position="906"/>
        <end position="1022"/>
    </location>
</feature>
<comment type="subcellular location">
    <subcellularLocation>
        <location evidence="1">Secreted</location>
    </subcellularLocation>
</comment>
<evidence type="ECO:0000256" key="4">
    <source>
        <dbReference type="SAM" id="MobiDB-lite"/>
    </source>
</evidence>
<feature type="compositionally biased region" description="Pro residues" evidence="4">
    <location>
        <begin position="2197"/>
        <end position="2206"/>
    </location>
</feature>
<dbReference type="Gene3D" id="2.180.10.10">
    <property type="entry name" value="RHS repeat-associated core"/>
    <property type="match status" value="1"/>
</dbReference>
<feature type="compositionally biased region" description="Low complexity" evidence="4">
    <location>
        <begin position="2212"/>
        <end position="2241"/>
    </location>
</feature>
<feature type="transmembrane region" description="Helical" evidence="5">
    <location>
        <begin position="2518"/>
        <end position="2542"/>
    </location>
</feature>
<dbReference type="GO" id="GO:0005737">
    <property type="term" value="C:cytoplasm"/>
    <property type="evidence" value="ECO:0007669"/>
    <property type="project" value="InterPro"/>
</dbReference>
<dbReference type="KEGG" id="fln:FLA_2861"/>
<feature type="transmembrane region" description="Helical" evidence="5">
    <location>
        <begin position="2446"/>
        <end position="2474"/>
    </location>
</feature>
<dbReference type="SUPFAM" id="SSF69318">
    <property type="entry name" value="Integrin alpha N-terminal domain"/>
    <property type="match status" value="1"/>
</dbReference>
<dbReference type="InterPro" id="IPR022044">
    <property type="entry name" value="TcdB_toxin_mid/C"/>
</dbReference>
<evidence type="ECO:0000313" key="8">
    <source>
        <dbReference type="EMBL" id="SIS99003.1"/>
    </source>
</evidence>
<dbReference type="Pfam" id="PF12256">
    <property type="entry name" value="TcdB_toxin_midN"/>
    <property type="match status" value="1"/>
</dbReference>
<dbReference type="InterPro" id="IPR022045">
    <property type="entry name" value="TcdB_toxin_mid/N"/>
</dbReference>
<keyword evidence="9" id="KW-1185">Reference proteome</keyword>
<organism evidence="8 9">
    <name type="scientific">Filimonas lacunae</name>
    <dbReference type="NCBI Taxonomy" id="477680"/>
    <lineage>
        <taxon>Bacteria</taxon>
        <taxon>Pseudomonadati</taxon>
        <taxon>Bacteroidota</taxon>
        <taxon>Chitinophagia</taxon>
        <taxon>Chitinophagales</taxon>
        <taxon>Chitinophagaceae</taxon>
        <taxon>Filimonas</taxon>
    </lineage>
</organism>
<feature type="domain" description="Insecticide toxin TcdB middle/N-terminal" evidence="7">
    <location>
        <begin position="704"/>
        <end position="833"/>
    </location>
</feature>
<dbReference type="GO" id="GO:0005576">
    <property type="term" value="C:extracellular region"/>
    <property type="evidence" value="ECO:0007669"/>
    <property type="project" value="UniProtKB-SubCell"/>
</dbReference>
<dbReference type="PANTHER" id="PTHR32305:SF15">
    <property type="entry name" value="PROTEIN RHSA-RELATED"/>
    <property type="match status" value="1"/>
</dbReference>
<evidence type="ECO:0000259" key="7">
    <source>
        <dbReference type="Pfam" id="PF12256"/>
    </source>
</evidence>
<proteinExistence type="predicted"/>
<dbReference type="InterPro" id="IPR028994">
    <property type="entry name" value="Integrin_alpha_N"/>
</dbReference>
<keyword evidence="5" id="KW-0472">Membrane</keyword>
<feature type="compositionally biased region" description="Basic and acidic residues" evidence="4">
    <location>
        <begin position="2261"/>
        <end position="2273"/>
    </location>
</feature>
<name>A0A173MHD6_9BACT</name>
<keyword evidence="5" id="KW-0812">Transmembrane</keyword>
<dbReference type="InterPro" id="IPR050708">
    <property type="entry name" value="T6SS_VgrG/RHS"/>
</dbReference>
<evidence type="ECO:0000313" key="9">
    <source>
        <dbReference type="Proteomes" id="UP000186917"/>
    </source>
</evidence>
<evidence type="ECO:0000256" key="1">
    <source>
        <dbReference type="ARBA" id="ARBA00004613"/>
    </source>
</evidence>
<protein>
    <submittedName>
        <fullName evidence="8">RHS repeat-associated core domain-containing protein</fullName>
    </submittedName>
</protein>
<evidence type="ECO:0000256" key="5">
    <source>
        <dbReference type="SAM" id="Phobius"/>
    </source>
</evidence>
<dbReference type="Pfam" id="PF03534">
    <property type="entry name" value="SpvB"/>
    <property type="match status" value="1"/>
</dbReference>
<reference evidence="9" key="1">
    <citation type="submission" date="2017-01" db="EMBL/GenBank/DDBJ databases">
        <authorList>
            <person name="Varghese N."/>
            <person name="Submissions S."/>
        </authorList>
    </citation>
    <scope>NUCLEOTIDE SEQUENCE [LARGE SCALE GENOMIC DNA]</scope>
    <source>
        <strain evidence="9">DSM 21054</strain>
    </source>
</reference>
<gene>
    <name evidence="8" type="ORF">SAMN05421788_102525</name>
</gene>
<dbReference type="Pfam" id="PF12255">
    <property type="entry name" value="TcdB_toxin_midC"/>
    <property type="match status" value="1"/>
</dbReference>
<keyword evidence="5" id="KW-1133">Transmembrane helix</keyword>
<dbReference type="PRINTS" id="PR01341">
    <property type="entry name" value="SALSPVBPROT"/>
</dbReference>
<feature type="transmembrane region" description="Helical" evidence="5">
    <location>
        <begin position="2486"/>
        <end position="2512"/>
    </location>
</feature>
<dbReference type="Proteomes" id="UP000186917">
    <property type="component" value="Unassembled WGS sequence"/>
</dbReference>
<feature type="compositionally biased region" description="Polar residues" evidence="4">
    <location>
        <begin position="7"/>
        <end position="32"/>
    </location>
</feature>
<dbReference type="InterPro" id="IPR022385">
    <property type="entry name" value="Rhs_assc_core"/>
</dbReference>
<dbReference type="STRING" id="477680.SAMN05421788_102525"/>
<evidence type="ECO:0000256" key="2">
    <source>
        <dbReference type="ARBA" id="ARBA00022525"/>
    </source>
</evidence>
<feature type="region of interest" description="Disordered" evidence="4">
    <location>
        <begin position="1"/>
        <end position="34"/>
    </location>
</feature>
<dbReference type="PANTHER" id="PTHR32305">
    <property type="match status" value="1"/>
</dbReference>
<dbReference type="NCBIfam" id="TIGR03696">
    <property type="entry name" value="Rhs_assc_core"/>
    <property type="match status" value="1"/>
</dbReference>
<dbReference type="InterPro" id="IPR003284">
    <property type="entry name" value="Sal_SpvB"/>
</dbReference>
<keyword evidence="2" id="KW-0964">Secreted</keyword>
<accession>A0A173MHD6</accession>
<feature type="transmembrane region" description="Helical" evidence="5">
    <location>
        <begin position="2389"/>
        <end position="2407"/>
    </location>
</feature>
<dbReference type="RefSeq" id="WP_076378338.1">
    <property type="nucleotide sequence ID" value="NZ_AP017422.1"/>
</dbReference>
<feature type="compositionally biased region" description="Polar residues" evidence="4">
    <location>
        <begin position="2247"/>
        <end position="2260"/>
    </location>
</feature>
<dbReference type="OrthoDB" id="9765204at2"/>
<keyword evidence="3" id="KW-0843">Virulence</keyword>
<dbReference type="EMBL" id="FTOR01000002">
    <property type="protein sequence ID" value="SIS99003.1"/>
    <property type="molecule type" value="Genomic_DNA"/>
</dbReference>
<feature type="transmembrane region" description="Helical" evidence="5">
    <location>
        <begin position="2419"/>
        <end position="2440"/>
    </location>
</feature>
<evidence type="ECO:0000259" key="6">
    <source>
        <dbReference type="Pfam" id="PF12255"/>
    </source>
</evidence>
<sequence>MDKPIERNQQGRNASGPSLLSGKQGSNSSVSIPSVALPKGGGAVRGIDEKFLVNAVTGTSSFSIPVPLSASRNGFAPALSLTYNSGAGNTAFGLGWQMDTPAISRRTDKKLPLYQDEEESDTFIAGGEDLVPFLQQQPDQSWKTVIQTITENGVAFTVKQYRPRTEGAFALIEKWRNNATGETFWRTVSGDNLRSYYGDNSESRISDPDNPLRVFSWLLTRTHDDKGNIYIYYYKKEDHQGIPAALHEKNKAQHTTQAYLKKVVYGNKKAYYLGDDIPGEEDFMFKVILDYGEHDAAMPFVKTIDQEKNTWACRKDPFSSYRQGFEVRTYRRCERILLFHCFSELPLTPYLVNSLQLLYNDQLPLPNNSQNIPGYSFLVKARHNGHLWKDDTQSYSTKSLPDIVIQYQQHEWNTTIESLLPGDAEQLPIVLHDKSHIWIDLFNEGVTGILTEQSNEWYYQHNLGNGHFSKPGTVNPRPATSGGLATGRLAVIDLEGNGIKYLARLDEEPKGFFKLTAEDAWQSMQLFESNPTVSLANPHARLVDLDGDGRADLLVTEQDSMRWYPSAGEKGFELPCTISKAIDEEKGPAIVFADTEQQIFLADMSGDGLSDIVRIRNGEICYWPNIGYGKFGAKVTMDNAPVFDHHGAFNASYIRLADIDGSGTIDVIYLGKNDFRVWMNGNGNRWSDAPLILDAFPGIDNVADIDVIDLLGQGTACIVYTSPLTHQPVQYINLMGGRKPHLLSGYKNNCGLEVTIAYQPSTYYYLKDKKEGNAWITRLPFPVHCIASVKTEDKIRETVFTSSYAYRHGYYDYEEGEFRGFARVEQLDTEVFEQFAVNNAKNVVEKPLHQPPVKTITWYHTGAYMRNRKILHQCESEYFANNDFAEYVFPDPMLPAGLSGTELQEAYRCCKGIALRTEVYGEDASDKSAIPYTVTQSSFEIRLVQPKENNSHASFLLISDGAITYNYDRNATDPRISQVMILAADVWGNVTSSAAITYPRKQRPTGSAAIPDKVWDSQNKLAIVYDEALFTKDKIDAAANVYRLRIIYDTQSYELGGLSLPAGFFFQKADILTAINNAQPLSFEEDWDGSLQKKLTAHSRGYFYKDDLSGPLAAGELPALAIPYKSYQMAFTQKMVSKYYGSKVTDQMLEDAQYVHIEGDAHWWLQPGEAIYPANPKAAFYKPTGMRDVYGNESHVQYDTYTFLTTASTDAIGNTTTAVNDYRLLAPVLITDANLNRGAIATDELGMVTATALMGKDGAGEGDTLADPTIKVEYDVLNWQNNQQPNYTHSLAREWHGAANARWQESYAYTDGGGGTIMTKVKVAPGKARIWNNATKQVEEVAAATRWVGNGRTIFNNKGNPVKQYEPYFSTTHHYESEAALVETGFSSITYYDAAGRNYKKEYPNGTFSTTVYDPWHSRAYDVNDTILESEWYAKRGSPDPLAAEPTDAETRAAWLVARHANTPAVTYLDILGRTTYVVEDCGNGKTIASSAESDTTQHYGKLYDQLGRLVSEGRANMIGVNIYGKSAEKGERWSFTDVAGRLVKVWDNNEREIYSTFDALNRPVSSFIKEGGVEKMVGYMVYGDMLPDAAAIAANRKGRAYQLYDQSGVVTFASIDFKGNNTRVERRLAKDYQQTQVWDVLAGLDNITDIETAAAAKLEAEVFAGSSVLDAFNRPQEVTLPDNSIVKVAFNEGGYPDSIQVKIRGAGGFITFLDKQEYNEKGQRLMARYGNGTTSSYLYDPYTQRLLQTLTKQHDADAAGAALQNLLYTFDPVGNLVQIRDDAQQTHFFKNSVVYPENKFEYDALYQLTKATGREHVNGGLAPYADSDLSNIAQLPHVNDANAVVTYTEKYEYDDCGNIKKLQHSVKNADSSSNTWSRRYKYAYEEDASNATNRLLATSLAGDADGVFSGIYTHNLWGNITAMPHLSAADSLQWNAMDQLQHVNLGGGGNAWYVYGVGGNRVRKVIERIGGKILERINLGSVEIYRERQGSSAPVLERYTLHIADNTGKIAQVDTKTIDTLGSDTVNLLNENNIRYQYGNHIGSATLETDNDGNILSYEEYYPYGTSAYRISKTGSDISLKRYRFCGKEKDEETGFYYYGARYYAAWLARWTSSDPAGFVDGFNLYRYCINNPVNYQDPNGTDVLFRNDKLNSKASFADLSKYAPEGLRVMDHVTAGNYSKYWNPKTNTWDVYESIPPPVAPDPPDAGSHPDASATDGGSSAGGAPSTPPANAEPAAPVADDNDRSGGSVTGAATTNDSYQRKRYETTDRAASRGAQEGIAEARARGDSAGAMKTAEEVSTLRNTRRTNTQGLLTPHGRAISQAIEKPSDFPLMRDRYTNRVPSVEKNASNIGALGHTDDEFEIARRIAVAAGESRPSMRYLAKAGRVLGPIGAVLSVLALGNDLYHKDWSMAAGDSLTVAGGAMELYALYASAGAAAASGTTSAAAVTIAGVAALPLGLVVGGVGMAITSGISMKRAMDRGDTAGAVVGGVGIAAGASIAVGGAIALAGAAVTGTAIAAAAPVLIIGGAVAALGVGAYHLGKYFNWW</sequence>
<feature type="region of interest" description="Disordered" evidence="4">
    <location>
        <begin position="2195"/>
        <end position="2314"/>
    </location>
</feature>